<gene>
    <name evidence="2" type="ORF">CIPAW_10G049600</name>
</gene>
<protein>
    <submittedName>
        <fullName evidence="2">Uncharacterized protein</fullName>
    </submittedName>
</protein>
<keyword evidence="1" id="KW-1133">Transmembrane helix</keyword>
<keyword evidence="1" id="KW-0472">Membrane</keyword>
<keyword evidence="1" id="KW-0812">Transmembrane</keyword>
<evidence type="ECO:0000256" key="1">
    <source>
        <dbReference type="SAM" id="Phobius"/>
    </source>
</evidence>
<feature type="transmembrane region" description="Helical" evidence="1">
    <location>
        <begin position="69"/>
        <end position="94"/>
    </location>
</feature>
<sequence>MHSNEPSVEEKGDTHERKMLLQQYIHKDLFLWPAVHSLVNLSLGLPSFRKSPNRSLPPSLQALAPYPSSALSLLPSSFSLFLSFVFLSLCYSLWRLDLL</sequence>
<dbReference type="AlphaFoldDB" id="A0A8T1P456"/>
<evidence type="ECO:0000313" key="3">
    <source>
        <dbReference type="Proteomes" id="UP000811609"/>
    </source>
</evidence>
<dbReference type="EMBL" id="CM031818">
    <property type="protein sequence ID" value="KAG6638649.1"/>
    <property type="molecule type" value="Genomic_DNA"/>
</dbReference>
<proteinExistence type="predicted"/>
<evidence type="ECO:0000313" key="2">
    <source>
        <dbReference type="EMBL" id="KAG6638649.1"/>
    </source>
</evidence>
<name>A0A8T1P456_CARIL</name>
<organism evidence="2 3">
    <name type="scientific">Carya illinoinensis</name>
    <name type="common">Pecan</name>
    <dbReference type="NCBI Taxonomy" id="32201"/>
    <lineage>
        <taxon>Eukaryota</taxon>
        <taxon>Viridiplantae</taxon>
        <taxon>Streptophyta</taxon>
        <taxon>Embryophyta</taxon>
        <taxon>Tracheophyta</taxon>
        <taxon>Spermatophyta</taxon>
        <taxon>Magnoliopsida</taxon>
        <taxon>eudicotyledons</taxon>
        <taxon>Gunneridae</taxon>
        <taxon>Pentapetalae</taxon>
        <taxon>rosids</taxon>
        <taxon>fabids</taxon>
        <taxon>Fagales</taxon>
        <taxon>Juglandaceae</taxon>
        <taxon>Carya</taxon>
    </lineage>
</organism>
<comment type="caution">
    <text evidence="2">The sequence shown here is derived from an EMBL/GenBank/DDBJ whole genome shotgun (WGS) entry which is preliminary data.</text>
</comment>
<keyword evidence="3" id="KW-1185">Reference proteome</keyword>
<dbReference type="Proteomes" id="UP000811609">
    <property type="component" value="Chromosome 10"/>
</dbReference>
<reference evidence="2" key="1">
    <citation type="submission" date="2020-12" db="EMBL/GenBank/DDBJ databases">
        <title>WGS assembly of Carya illinoinensis cv. Pawnee.</title>
        <authorList>
            <person name="Platts A."/>
            <person name="Shu S."/>
            <person name="Wright S."/>
            <person name="Barry K."/>
            <person name="Edger P."/>
            <person name="Pires J.C."/>
            <person name="Schmutz J."/>
        </authorList>
    </citation>
    <scope>NUCLEOTIDE SEQUENCE</scope>
    <source>
        <tissue evidence="2">Leaf</tissue>
    </source>
</reference>
<accession>A0A8T1P456</accession>